<protein>
    <recommendedName>
        <fullName evidence="2">N-acetyltransferase domain-containing protein</fullName>
    </recommendedName>
</protein>
<dbReference type="InterPro" id="IPR052523">
    <property type="entry name" value="Trichothecene_AcTrans"/>
</dbReference>
<reference evidence="3 4" key="1">
    <citation type="submission" date="2015-04" db="EMBL/GenBank/DDBJ databases">
        <authorList>
            <person name="Syromyatnikov M.Y."/>
            <person name="Popov V.N."/>
        </authorList>
    </citation>
    <scope>NUCLEOTIDE SEQUENCE [LARGE SCALE GENOMIC DNA]</scope>
    <source>
        <strain evidence="3">WF-38-12</strain>
    </source>
</reference>
<organism evidence="3 4">
    <name type="scientific">Talaromyces islandicus</name>
    <name type="common">Penicillium islandicum</name>
    <dbReference type="NCBI Taxonomy" id="28573"/>
    <lineage>
        <taxon>Eukaryota</taxon>
        <taxon>Fungi</taxon>
        <taxon>Dikarya</taxon>
        <taxon>Ascomycota</taxon>
        <taxon>Pezizomycotina</taxon>
        <taxon>Eurotiomycetes</taxon>
        <taxon>Eurotiomycetidae</taxon>
        <taxon>Eurotiales</taxon>
        <taxon>Trichocomaceae</taxon>
        <taxon>Talaromyces</taxon>
        <taxon>Talaromyces sect. Islandici</taxon>
    </lineage>
</organism>
<dbReference type="CDD" id="cd04301">
    <property type="entry name" value="NAT_SF"/>
    <property type="match status" value="1"/>
</dbReference>
<dbReference type="PANTHER" id="PTHR42791:SF1">
    <property type="entry name" value="N-ACETYLTRANSFERASE DOMAIN-CONTAINING PROTEIN"/>
    <property type="match status" value="1"/>
</dbReference>
<dbReference type="InterPro" id="IPR016181">
    <property type="entry name" value="Acyl_CoA_acyltransferase"/>
</dbReference>
<name>A0A0U1LIY7_TALIS</name>
<dbReference type="OMA" id="DIFPELW"/>
<dbReference type="InterPro" id="IPR000182">
    <property type="entry name" value="GNAT_dom"/>
</dbReference>
<accession>A0A0U1LIY7</accession>
<dbReference type="Proteomes" id="UP000054383">
    <property type="component" value="Unassembled WGS sequence"/>
</dbReference>
<feature type="region of interest" description="Disordered" evidence="1">
    <location>
        <begin position="32"/>
        <end position="52"/>
    </location>
</feature>
<proteinExistence type="predicted"/>
<dbReference type="PROSITE" id="PS51186">
    <property type="entry name" value="GNAT"/>
    <property type="match status" value="1"/>
</dbReference>
<gene>
    <name evidence="3" type="ORF">PISL3812_00280</name>
</gene>
<feature type="domain" description="N-acetyltransferase" evidence="2">
    <location>
        <begin position="178"/>
        <end position="257"/>
    </location>
</feature>
<evidence type="ECO:0000256" key="1">
    <source>
        <dbReference type="SAM" id="MobiDB-lite"/>
    </source>
</evidence>
<dbReference type="Pfam" id="PF00583">
    <property type="entry name" value="Acetyltransf_1"/>
    <property type="match status" value="1"/>
</dbReference>
<evidence type="ECO:0000313" key="4">
    <source>
        <dbReference type="Proteomes" id="UP000054383"/>
    </source>
</evidence>
<keyword evidence="4" id="KW-1185">Reference proteome</keyword>
<dbReference type="EMBL" id="CVMT01000001">
    <property type="protein sequence ID" value="CRG82933.1"/>
    <property type="molecule type" value="Genomic_DNA"/>
</dbReference>
<evidence type="ECO:0000313" key="3">
    <source>
        <dbReference type="EMBL" id="CRG82933.1"/>
    </source>
</evidence>
<sequence length="259" mass="29872">MHLRPYRNQDADAIAAIKARCDLVDPLALFYRRSSTNPDPDPQQKGDEKRWRTHVKSTRRSLCLEILMPGTVCWVLVLDDEDVEAENNRQNQKHGSSATTNNNETVVGFTIWSRHGSSDMARRWQGHGEKLTTRVKAFVSHLNLSIRYPFDSSIDRHRMAQFVNRLKSGPCPEPSEKERWELEAMYIHPLYQRRGFGGRALQWGVERALQERVRIWVWSTDAGKPLYLKNGFDEVGKVDFGDIIHHSEAVTVSVMVWGM</sequence>
<dbReference type="OrthoDB" id="2744543at2759"/>
<dbReference type="AlphaFoldDB" id="A0A0U1LIY7"/>
<dbReference type="GO" id="GO:0016747">
    <property type="term" value="F:acyltransferase activity, transferring groups other than amino-acyl groups"/>
    <property type="evidence" value="ECO:0007669"/>
    <property type="project" value="InterPro"/>
</dbReference>
<dbReference type="STRING" id="28573.A0A0U1LIY7"/>
<evidence type="ECO:0000259" key="2">
    <source>
        <dbReference type="PROSITE" id="PS51186"/>
    </source>
</evidence>
<dbReference type="Gene3D" id="3.40.630.30">
    <property type="match status" value="1"/>
</dbReference>
<dbReference type="SUPFAM" id="SSF55729">
    <property type="entry name" value="Acyl-CoA N-acyltransferases (Nat)"/>
    <property type="match status" value="1"/>
</dbReference>
<dbReference type="PANTHER" id="PTHR42791">
    <property type="entry name" value="GNAT FAMILY ACETYLTRANSFERASE"/>
    <property type="match status" value="1"/>
</dbReference>